<dbReference type="PANTHER" id="PTHR43133">
    <property type="entry name" value="RNA POLYMERASE ECF-TYPE SIGMA FACTO"/>
    <property type="match status" value="1"/>
</dbReference>
<evidence type="ECO:0000256" key="6">
    <source>
        <dbReference type="SAM" id="MobiDB-lite"/>
    </source>
</evidence>
<dbReference type="NCBIfam" id="TIGR02937">
    <property type="entry name" value="sigma70-ECF"/>
    <property type="match status" value="1"/>
</dbReference>
<dbReference type="Gene3D" id="1.10.10.10">
    <property type="entry name" value="Winged helix-like DNA-binding domain superfamily/Winged helix DNA-binding domain"/>
    <property type="match status" value="1"/>
</dbReference>
<evidence type="ECO:0000259" key="7">
    <source>
        <dbReference type="Pfam" id="PF08281"/>
    </source>
</evidence>
<evidence type="ECO:0000313" key="8">
    <source>
        <dbReference type="EMBL" id="MBD3869253.1"/>
    </source>
</evidence>
<evidence type="ECO:0000256" key="5">
    <source>
        <dbReference type="ARBA" id="ARBA00023163"/>
    </source>
</evidence>
<protein>
    <submittedName>
        <fullName evidence="8">RNA polymerase sigma factor</fullName>
    </submittedName>
</protein>
<keyword evidence="4" id="KW-0238">DNA-binding</keyword>
<sequence>MAEYEAIRAVLVRAVASLCPGWMIDRRDDLVQLAMMKLLRQEKKGELNPAPKASYLWKVAHSVTVDEIRKVKRKRETPLDPAEDGPNDRLEDERAGQDQAMWELGTAIRECLGTIESRRRRVVALHLLGHSLPETAEHAAMRYDQVRNLLYRGMKQLRFCLAGKGITP</sequence>
<dbReference type="Proteomes" id="UP000648239">
    <property type="component" value="Unassembled WGS sequence"/>
</dbReference>
<name>A0A8J7CMC1_9BACT</name>
<dbReference type="PANTHER" id="PTHR43133:SF8">
    <property type="entry name" value="RNA POLYMERASE SIGMA FACTOR HI_1459-RELATED"/>
    <property type="match status" value="1"/>
</dbReference>
<feature type="domain" description="RNA polymerase sigma factor 70 region 4 type 2" evidence="7">
    <location>
        <begin position="107"/>
        <end position="157"/>
    </location>
</feature>
<comment type="similarity">
    <text evidence="1">Belongs to the sigma-70 factor family. ECF subfamily.</text>
</comment>
<reference evidence="8 9" key="1">
    <citation type="submission" date="2020-08" db="EMBL/GenBank/DDBJ databases">
        <title>Acidobacteriota in marine sediments use diverse sulfur dissimilation pathways.</title>
        <authorList>
            <person name="Wasmund K."/>
        </authorList>
    </citation>
    <scope>NUCLEOTIDE SEQUENCE [LARGE SCALE GENOMIC DNA]</scope>
    <source>
        <strain evidence="8">MAG AM4</strain>
    </source>
</reference>
<dbReference type="Pfam" id="PF08281">
    <property type="entry name" value="Sigma70_r4_2"/>
    <property type="match status" value="1"/>
</dbReference>
<dbReference type="InterPro" id="IPR014284">
    <property type="entry name" value="RNA_pol_sigma-70_dom"/>
</dbReference>
<dbReference type="InterPro" id="IPR039425">
    <property type="entry name" value="RNA_pol_sigma-70-like"/>
</dbReference>
<dbReference type="InterPro" id="IPR036388">
    <property type="entry name" value="WH-like_DNA-bd_sf"/>
</dbReference>
<keyword evidence="5" id="KW-0804">Transcription</keyword>
<dbReference type="GO" id="GO:0003677">
    <property type="term" value="F:DNA binding"/>
    <property type="evidence" value="ECO:0007669"/>
    <property type="project" value="UniProtKB-KW"/>
</dbReference>
<dbReference type="GO" id="GO:0006352">
    <property type="term" value="P:DNA-templated transcription initiation"/>
    <property type="evidence" value="ECO:0007669"/>
    <property type="project" value="InterPro"/>
</dbReference>
<gene>
    <name evidence="8" type="ORF">IFK94_14125</name>
</gene>
<dbReference type="AlphaFoldDB" id="A0A8J7CMC1"/>
<comment type="caution">
    <text evidence="8">The sequence shown here is derived from an EMBL/GenBank/DDBJ whole genome shotgun (WGS) entry which is preliminary data.</text>
</comment>
<evidence type="ECO:0000256" key="1">
    <source>
        <dbReference type="ARBA" id="ARBA00010641"/>
    </source>
</evidence>
<dbReference type="SUPFAM" id="SSF88659">
    <property type="entry name" value="Sigma3 and sigma4 domains of RNA polymerase sigma factors"/>
    <property type="match status" value="1"/>
</dbReference>
<keyword evidence="3" id="KW-0731">Sigma factor</keyword>
<organism evidence="8 9">
    <name type="scientific">Candidatus Polarisedimenticola svalbardensis</name>
    <dbReference type="NCBI Taxonomy" id="2886004"/>
    <lineage>
        <taxon>Bacteria</taxon>
        <taxon>Pseudomonadati</taxon>
        <taxon>Acidobacteriota</taxon>
        <taxon>Candidatus Polarisedimenticolia</taxon>
        <taxon>Candidatus Polarisedimenticolales</taxon>
        <taxon>Candidatus Polarisedimenticolaceae</taxon>
        <taxon>Candidatus Polarisedimenticola</taxon>
    </lineage>
</organism>
<keyword evidence="2" id="KW-0805">Transcription regulation</keyword>
<evidence type="ECO:0000313" key="9">
    <source>
        <dbReference type="Proteomes" id="UP000648239"/>
    </source>
</evidence>
<dbReference type="EMBL" id="JACXWD010000070">
    <property type="protein sequence ID" value="MBD3869253.1"/>
    <property type="molecule type" value="Genomic_DNA"/>
</dbReference>
<evidence type="ECO:0000256" key="2">
    <source>
        <dbReference type="ARBA" id="ARBA00023015"/>
    </source>
</evidence>
<feature type="compositionally biased region" description="Basic and acidic residues" evidence="6">
    <location>
        <begin position="86"/>
        <end position="95"/>
    </location>
</feature>
<evidence type="ECO:0000256" key="3">
    <source>
        <dbReference type="ARBA" id="ARBA00023082"/>
    </source>
</evidence>
<feature type="region of interest" description="Disordered" evidence="6">
    <location>
        <begin position="72"/>
        <end position="95"/>
    </location>
</feature>
<dbReference type="Gene3D" id="1.10.1740.10">
    <property type="match status" value="1"/>
</dbReference>
<dbReference type="InterPro" id="IPR013249">
    <property type="entry name" value="RNA_pol_sigma70_r4_t2"/>
</dbReference>
<dbReference type="InterPro" id="IPR013324">
    <property type="entry name" value="RNA_pol_sigma_r3/r4-like"/>
</dbReference>
<dbReference type="SUPFAM" id="SSF88946">
    <property type="entry name" value="Sigma2 domain of RNA polymerase sigma factors"/>
    <property type="match status" value="1"/>
</dbReference>
<dbReference type="GO" id="GO:0016987">
    <property type="term" value="F:sigma factor activity"/>
    <property type="evidence" value="ECO:0007669"/>
    <property type="project" value="UniProtKB-KW"/>
</dbReference>
<evidence type="ECO:0000256" key="4">
    <source>
        <dbReference type="ARBA" id="ARBA00023125"/>
    </source>
</evidence>
<accession>A0A8J7CMC1</accession>
<dbReference type="InterPro" id="IPR013325">
    <property type="entry name" value="RNA_pol_sigma_r2"/>
</dbReference>
<proteinExistence type="inferred from homology"/>